<evidence type="ECO:0000313" key="1">
    <source>
        <dbReference type="EMBL" id="MBJ3777389.1"/>
    </source>
</evidence>
<reference evidence="1" key="1">
    <citation type="submission" date="2020-12" db="EMBL/GenBank/DDBJ databases">
        <title>Bacterial taxonomy.</title>
        <authorList>
            <person name="Pan X."/>
        </authorList>
    </citation>
    <scope>NUCLEOTIDE SEQUENCE</scope>
    <source>
        <strain evidence="1">B2012</strain>
    </source>
</reference>
<organism evidence="1 2">
    <name type="scientific">Acuticoccus mangrovi</name>
    <dbReference type="NCBI Taxonomy" id="2796142"/>
    <lineage>
        <taxon>Bacteria</taxon>
        <taxon>Pseudomonadati</taxon>
        <taxon>Pseudomonadota</taxon>
        <taxon>Alphaproteobacteria</taxon>
        <taxon>Hyphomicrobiales</taxon>
        <taxon>Amorphaceae</taxon>
        <taxon>Acuticoccus</taxon>
    </lineage>
</organism>
<dbReference type="CDD" id="cd16441">
    <property type="entry name" value="beta_Kdo_transferase_KpsS"/>
    <property type="match status" value="1"/>
</dbReference>
<proteinExistence type="predicted"/>
<sequence>MSGPLRRHVLLLQGPPSSFFRVLERAFRDRDIQVTRVLLHAGDWLRSGGKGVPYRGRLDGFDAFLDRLVGTLKITDILYFADRTPYHRVAQRVANRRSITPYAVENGYLRPDWLTLEPGGMGAFSRFPAERAAIEALAEGAPPIDDTVVYRHSFATEAYHDVSYTLTRLAGSLRYPHYERDRPNHPILEYVSWLPQLIRRQVARTRAPMQMRRITQESKPFFLFPMQLQEDYQIRHNSRYTDLRELVEEIFSSFARAAPPETALLVKIHPLDNGLQNWQRVLKRAKHRHGLTGRIRMLSAGSLPEMLANCEGVALVNSTVGLYSLRAGRPTKALGAAIYDLPGLTDPQPLDDFWRTPHPPDMAFVDAFVRALARATQLKGSFYDPAGMKVGATEIVRRVAAGFGASDMFVTPPPRLGRARAMGVPMELTDADMQKRVEDMARLW</sequence>
<keyword evidence="2" id="KW-1185">Reference proteome</keyword>
<dbReference type="RefSeq" id="WP_198883296.1">
    <property type="nucleotide sequence ID" value="NZ_JAEKJA010000015.1"/>
</dbReference>
<name>A0A934MMM1_9HYPH</name>
<dbReference type="AlphaFoldDB" id="A0A934MMM1"/>
<dbReference type="EMBL" id="JAEKJA010000015">
    <property type="protein sequence ID" value="MBJ3777389.1"/>
    <property type="molecule type" value="Genomic_DNA"/>
</dbReference>
<dbReference type="GO" id="GO:0015774">
    <property type="term" value="P:polysaccharide transport"/>
    <property type="evidence" value="ECO:0007669"/>
    <property type="project" value="InterPro"/>
</dbReference>
<dbReference type="GO" id="GO:0000271">
    <property type="term" value="P:polysaccharide biosynthetic process"/>
    <property type="evidence" value="ECO:0007669"/>
    <property type="project" value="InterPro"/>
</dbReference>
<protein>
    <submittedName>
        <fullName evidence="1">Capsular biosynthesis protein</fullName>
    </submittedName>
</protein>
<dbReference type="InterPro" id="IPR007833">
    <property type="entry name" value="Capsule_polysaccharide_synth"/>
</dbReference>
<comment type="caution">
    <text evidence="1">The sequence shown here is derived from an EMBL/GenBank/DDBJ whole genome shotgun (WGS) entry which is preliminary data.</text>
</comment>
<evidence type="ECO:0000313" key="2">
    <source>
        <dbReference type="Proteomes" id="UP000609531"/>
    </source>
</evidence>
<dbReference type="Pfam" id="PF05159">
    <property type="entry name" value="Capsule_synth"/>
    <property type="match status" value="1"/>
</dbReference>
<gene>
    <name evidence="1" type="ORF">JCR33_16905</name>
</gene>
<dbReference type="Proteomes" id="UP000609531">
    <property type="component" value="Unassembled WGS sequence"/>
</dbReference>
<accession>A0A934MMM1</accession>